<dbReference type="GeneID" id="85484440"/>
<evidence type="ECO:0000313" key="3">
    <source>
        <dbReference type="EMBL" id="SFA39898.1"/>
    </source>
</evidence>
<keyword evidence="1" id="KW-0378">Hydrolase</keyword>
<dbReference type="SUPFAM" id="SSF53474">
    <property type="entry name" value="alpha/beta-Hydrolases"/>
    <property type="match status" value="1"/>
</dbReference>
<reference evidence="3 4" key="1">
    <citation type="submission" date="2016-10" db="EMBL/GenBank/DDBJ databases">
        <authorList>
            <person name="de Groot N.N."/>
        </authorList>
    </citation>
    <scope>NUCLEOTIDE SEQUENCE [LARGE SCALE GENOMIC DNA]</scope>
    <source>
        <strain evidence="3 4">DSM 44908</strain>
    </source>
</reference>
<dbReference type="GO" id="GO:0016787">
    <property type="term" value="F:hydrolase activity"/>
    <property type="evidence" value="ECO:0007669"/>
    <property type="project" value="UniProtKB-KW"/>
</dbReference>
<dbReference type="PRINTS" id="PR00412">
    <property type="entry name" value="EPOXHYDRLASE"/>
</dbReference>
<dbReference type="Proteomes" id="UP000182054">
    <property type="component" value="Unassembled WGS sequence"/>
</dbReference>
<accession>A0A1I0SK71</accession>
<dbReference type="PANTHER" id="PTHR43329">
    <property type="entry name" value="EPOXIDE HYDROLASE"/>
    <property type="match status" value="1"/>
</dbReference>
<protein>
    <submittedName>
        <fullName evidence="3">Pimeloyl-ACP methyl ester carboxylesterase</fullName>
    </submittedName>
</protein>
<feature type="domain" description="AB hydrolase-1" evidence="2">
    <location>
        <begin position="24"/>
        <end position="135"/>
    </location>
</feature>
<name>A0A1I0SK71_9NOCA</name>
<evidence type="ECO:0000259" key="2">
    <source>
        <dbReference type="Pfam" id="PF00561"/>
    </source>
</evidence>
<dbReference type="Pfam" id="PF00561">
    <property type="entry name" value="Abhydrolase_1"/>
    <property type="match status" value="1"/>
</dbReference>
<dbReference type="Gene3D" id="3.40.50.1820">
    <property type="entry name" value="alpha/beta hydrolase"/>
    <property type="match status" value="1"/>
</dbReference>
<dbReference type="PRINTS" id="PR00111">
    <property type="entry name" value="ABHYDROLASE"/>
</dbReference>
<dbReference type="EMBL" id="FOJN01000001">
    <property type="protein sequence ID" value="SFA39898.1"/>
    <property type="molecule type" value="Genomic_DNA"/>
</dbReference>
<dbReference type="InterPro" id="IPR000073">
    <property type="entry name" value="AB_hydrolase_1"/>
</dbReference>
<dbReference type="RefSeq" id="WP_068366023.1">
    <property type="nucleotide sequence ID" value="NZ_FOJN01000001.1"/>
</dbReference>
<dbReference type="OrthoDB" id="2987348at2"/>
<organism evidence="3 4">
    <name type="scientific">Rhodococcoides kroppenstedtii</name>
    <dbReference type="NCBI Taxonomy" id="293050"/>
    <lineage>
        <taxon>Bacteria</taxon>
        <taxon>Bacillati</taxon>
        <taxon>Actinomycetota</taxon>
        <taxon>Actinomycetes</taxon>
        <taxon>Mycobacteriales</taxon>
        <taxon>Nocardiaceae</taxon>
        <taxon>Rhodococcoides</taxon>
    </lineage>
</organism>
<dbReference type="InterPro" id="IPR000639">
    <property type="entry name" value="Epox_hydrolase-like"/>
</dbReference>
<sequence length="269" mass="29609">MRIPVGDLTFDAREYGDRANRPALLLHGFPETGASWHDVAVRLADAGRYVIAPDQRGYSPDARPDGVEAYRIEELVADVVGMLDSLGLDAVDLVGHDWGAIVAWHVAVWHPARVRSLTAVSVPHPGAFGWALRNDADQKERSAYMQLFRQPDKAEDVLLADDARRLIAMFSGAADPTIVERHLPAVVDRAALTGALNWYRAMTREFGDLGPVTVPTTFVWGNDDTAIGRVAAERCAQHVDGPYEFVELGVSHWVPEDDPDRLADEILAR</sequence>
<dbReference type="AlphaFoldDB" id="A0A1I0SK71"/>
<evidence type="ECO:0000256" key="1">
    <source>
        <dbReference type="ARBA" id="ARBA00022801"/>
    </source>
</evidence>
<dbReference type="InterPro" id="IPR029058">
    <property type="entry name" value="AB_hydrolase_fold"/>
</dbReference>
<evidence type="ECO:0000313" key="4">
    <source>
        <dbReference type="Proteomes" id="UP000182054"/>
    </source>
</evidence>
<gene>
    <name evidence="3" type="ORF">SAMN05444374_101381</name>
</gene>
<proteinExistence type="predicted"/>